<dbReference type="Proteomes" id="UP001219518">
    <property type="component" value="Unassembled WGS sequence"/>
</dbReference>
<feature type="region of interest" description="Disordered" evidence="1">
    <location>
        <begin position="32"/>
        <end position="182"/>
    </location>
</feature>
<feature type="compositionally biased region" description="Basic residues" evidence="1">
    <location>
        <begin position="405"/>
        <end position="419"/>
    </location>
</feature>
<evidence type="ECO:0000256" key="3">
    <source>
        <dbReference type="SAM" id="SignalP"/>
    </source>
</evidence>
<keyword evidence="2" id="KW-1133">Transmembrane helix</keyword>
<dbReference type="AlphaFoldDB" id="A0AAE1LJR2"/>
<evidence type="ECO:0000256" key="1">
    <source>
        <dbReference type="SAM" id="MobiDB-lite"/>
    </source>
</evidence>
<proteinExistence type="predicted"/>
<feature type="region of interest" description="Disordered" evidence="1">
    <location>
        <begin position="405"/>
        <end position="432"/>
    </location>
</feature>
<evidence type="ECO:0000313" key="5">
    <source>
        <dbReference type="Proteomes" id="UP001219518"/>
    </source>
</evidence>
<reference evidence="4" key="2">
    <citation type="journal article" date="2023" name="BMC Genomics">
        <title>Pest status, molecular evolution, and epigenetic factors derived from the genome assembly of Frankliniella fusca, a thysanopteran phytovirus vector.</title>
        <authorList>
            <person name="Catto M.A."/>
            <person name="Labadie P.E."/>
            <person name="Jacobson A.L."/>
            <person name="Kennedy G.G."/>
            <person name="Srinivasan R."/>
            <person name="Hunt B.G."/>
        </authorList>
    </citation>
    <scope>NUCLEOTIDE SEQUENCE</scope>
    <source>
        <strain evidence="4">PL_HMW_Pooled</strain>
    </source>
</reference>
<feature type="region of interest" description="Disordered" evidence="1">
    <location>
        <begin position="216"/>
        <end position="328"/>
    </location>
</feature>
<evidence type="ECO:0000313" key="4">
    <source>
        <dbReference type="EMBL" id="KAK3921094.1"/>
    </source>
</evidence>
<feature type="region of interest" description="Disordered" evidence="1">
    <location>
        <begin position="767"/>
        <end position="790"/>
    </location>
</feature>
<feature type="region of interest" description="Disordered" evidence="1">
    <location>
        <begin position="692"/>
        <end position="739"/>
    </location>
</feature>
<feature type="compositionally biased region" description="Acidic residues" evidence="1">
    <location>
        <begin position="714"/>
        <end position="730"/>
    </location>
</feature>
<keyword evidence="2" id="KW-0472">Membrane</keyword>
<feature type="compositionally biased region" description="Low complexity" evidence="1">
    <location>
        <begin position="838"/>
        <end position="859"/>
    </location>
</feature>
<feature type="compositionally biased region" description="Low complexity" evidence="1">
    <location>
        <begin position="704"/>
        <end position="713"/>
    </location>
</feature>
<sequence>MAAGVLLVLLLVLAATFDAVVADAHAPGDLTTTTTAAPTSSDPDPSTAPTSAAASLLQGPAPEAQALGGTPRLQDDSVDEQEEDDEDEEYEESDDDEYYDEGDEDAYEDPSEFEYEDAGEGDEEDDGGRDDDEEYEDEDYGEDDGEEAAADGSDGSVTERKAGAAAAAAAKSKEEDAEEEKVIQDAVVRERRAEVRSLSDLPLAKLLRVQSELRRLTGHSKGKDQCDSHKKKSVGEGATRRWLTGAAAADKGASAPTTPNAQPLNWGAAATSRRGITTSTSTQPSVRRRGGSGGDRGGDRGGGWSSHEEWEEDVHEVEEDDGGGWISWDKGHKKKGKGDIGSIFHISVTFLAFLAFGGYLLCLIMQAIKGNGYYGYGYGYGSAAAQGALRPAQNVMMVMMPTRAVTRRPTRPATGRRRRDAGGGGGGESSWRDWVPTLGEEELRLLPEMDVDRMHRALLVLAEGYASFYHKRYTSPVQQAGRDPRALRAAGVTTASPSAAECDRTARSGAVSRSAASSRMLGRTLAVSAALWLLAAPAPADLERAPAPASQQHRHISLPGVLDPAGVVGQIGETLGQAGRVLGLRIADTVADLVSSAFGHGHAKQQQQQQHAAYPQPSWTRGDPGVVPPPGPYYQHNLPPQPTSAVAPTTVLGGILKLLGLDSSKLGAIALNGVIFLAQLISSSLGSRPSLATRARHGGDAPNASADDAQGEAAAEDVSAEEEDLEEEEPAGTPLSWILDNPAVKGSSVLREARDADLSERLIAEIQKRFPSPRRGAGAGAGGRRGRARRAGAGAAEAGAGARADTSCIQLLVCKAGPFLRGMQRSLRPALGAHDSAPRPAAPGAPGAAGAPKGDPGVPTDKGQPGPGQQSAEEVAEAERWRRLSPVQRMFAHMPSAGEVLDQADTCAERFPDCKVSY</sequence>
<feature type="chain" id="PRO_5042145965" evidence="3">
    <location>
        <begin position="23"/>
        <end position="918"/>
    </location>
</feature>
<reference evidence="4" key="1">
    <citation type="submission" date="2021-07" db="EMBL/GenBank/DDBJ databases">
        <authorList>
            <person name="Catto M.A."/>
            <person name="Jacobson A."/>
            <person name="Kennedy G."/>
            <person name="Labadie P."/>
            <person name="Hunt B.G."/>
            <person name="Srinivasan R."/>
        </authorList>
    </citation>
    <scope>NUCLEOTIDE SEQUENCE</scope>
    <source>
        <strain evidence="4">PL_HMW_Pooled</strain>
        <tissue evidence="4">Head</tissue>
    </source>
</reference>
<feature type="transmembrane region" description="Helical" evidence="2">
    <location>
        <begin position="343"/>
        <end position="364"/>
    </location>
</feature>
<dbReference type="EMBL" id="JAHWGI010001033">
    <property type="protein sequence ID" value="KAK3921094.1"/>
    <property type="molecule type" value="Genomic_DNA"/>
</dbReference>
<evidence type="ECO:0000256" key="2">
    <source>
        <dbReference type="SAM" id="Phobius"/>
    </source>
</evidence>
<organism evidence="4 5">
    <name type="scientific">Frankliniella fusca</name>
    <dbReference type="NCBI Taxonomy" id="407009"/>
    <lineage>
        <taxon>Eukaryota</taxon>
        <taxon>Metazoa</taxon>
        <taxon>Ecdysozoa</taxon>
        <taxon>Arthropoda</taxon>
        <taxon>Hexapoda</taxon>
        <taxon>Insecta</taxon>
        <taxon>Pterygota</taxon>
        <taxon>Neoptera</taxon>
        <taxon>Paraneoptera</taxon>
        <taxon>Thysanoptera</taxon>
        <taxon>Terebrantia</taxon>
        <taxon>Thripoidea</taxon>
        <taxon>Thripidae</taxon>
        <taxon>Frankliniella</taxon>
    </lineage>
</organism>
<feature type="compositionally biased region" description="Basic and acidic residues" evidence="1">
    <location>
        <begin position="216"/>
        <end position="228"/>
    </location>
</feature>
<keyword evidence="5" id="KW-1185">Reference proteome</keyword>
<accession>A0AAE1LJR2</accession>
<name>A0AAE1LJR2_9NEOP</name>
<feature type="compositionally biased region" description="Low complexity" evidence="1">
    <location>
        <begin position="32"/>
        <end position="55"/>
    </location>
</feature>
<comment type="caution">
    <text evidence="4">The sequence shown here is derived from an EMBL/GenBank/DDBJ whole genome shotgun (WGS) entry which is preliminary data.</text>
</comment>
<feature type="region of interest" description="Disordered" evidence="1">
    <location>
        <begin position="599"/>
        <end position="630"/>
    </location>
</feature>
<feature type="compositionally biased region" description="Low complexity" evidence="1">
    <location>
        <begin position="267"/>
        <end position="282"/>
    </location>
</feature>
<feature type="compositionally biased region" description="Acidic residues" evidence="1">
    <location>
        <begin position="76"/>
        <end position="149"/>
    </location>
</feature>
<feature type="compositionally biased region" description="Low complexity" evidence="1">
    <location>
        <begin position="246"/>
        <end position="255"/>
    </location>
</feature>
<feature type="region of interest" description="Disordered" evidence="1">
    <location>
        <begin position="831"/>
        <end position="879"/>
    </location>
</feature>
<feature type="compositionally biased region" description="Acidic residues" evidence="1">
    <location>
        <begin position="309"/>
        <end position="322"/>
    </location>
</feature>
<feature type="compositionally biased region" description="Gly residues" evidence="1">
    <location>
        <begin position="291"/>
        <end position="304"/>
    </location>
</feature>
<gene>
    <name evidence="4" type="ORF">KUF71_010309</name>
</gene>
<keyword evidence="2" id="KW-0812">Transmembrane</keyword>
<feature type="signal peptide" evidence="3">
    <location>
        <begin position="1"/>
        <end position="22"/>
    </location>
</feature>
<protein>
    <submittedName>
        <fullName evidence="4">Midasin</fullName>
    </submittedName>
</protein>
<keyword evidence="3" id="KW-0732">Signal</keyword>